<proteinExistence type="predicted"/>
<keyword evidence="3" id="KW-1185">Reference proteome</keyword>
<reference evidence="2 3" key="1">
    <citation type="journal article" date="2018" name="Front. Plant Sci.">
        <title>Red Clover (Trifolium pratense) and Zigzag Clover (T. medium) - A Picture of Genomic Similarities and Differences.</title>
        <authorList>
            <person name="Dluhosova J."/>
            <person name="Istvanek J."/>
            <person name="Nedelnik J."/>
            <person name="Repkova J."/>
        </authorList>
    </citation>
    <scope>NUCLEOTIDE SEQUENCE [LARGE SCALE GENOMIC DNA]</scope>
    <source>
        <strain evidence="3">cv. 10/8</strain>
        <tissue evidence="2">Leaf</tissue>
    </source>
</reference>
<evidence type="ECO:0000313" key="2">
    <source>
        <dbReference type="EMBL" id="MCI94856.1"/>
    </source>
</evidence>
<evidence type="ECO:0000256" key="1">
    <source>
        <dbReference type="SAM" id="MobiDB-lite"/>
    </source>
</evidence>
<dbReference type="EMBL" id="LXQA011368438">
    <property type="protein sequence ID" value="MCI94856.1"/>
    <property type="molecule type" value="Genomic_DNA"/>
</dbReference>
<protein>
    <submittedName>
        <fullName evidence="2">Uncharacterized protein</fullName>
    </submittedName>
</protein>
<feature type="region of interest" description="Disordered" evidence="1">
    <location>
        <begin position="1"/>
        <end position="22"/>
    </location>
</feature>
<organism evidence="2 3">
    <name type="scientific">Trifolium medium</name>
    <dbReference type="NCBI Taxonomy" id="97028"/>
    <lineage>
        <taxon>Eukaryota</taxon>
        <taxon>Viridiplantae</taxon>
        <taxon>Streptophyta</taxon>
        <taxon>Embryophyta</taxon>
        <taxon>Tracheophyta</taxon>
        <taxon>Spermatophyta</taxon>
        <taxon>Magnoliopsida</taxon>
        <taxon>eudicotyledons</taxon>
        <taxon>Gunneridae</taxon>
        <taxon>Pentapetalae</taxon>
        <taxon>rosids</taxon>
        <taxon>fabids</taxon>
        <taxon>Fabales</taxon>
        <taxon>Fabaceae</taxon>
        <taxon>Papilionoideae</taxon>
        <taxon>50 kb inversion clade</taxon>
        <taxon>NPAAA clade</taxon>
        <taxon>Hologalegina</taxon>
        <taxon>IRL clade</taxon>
        <taxon>Trifolieae</taxon>
        <taxon>Trifolium</taxon>
    </lineage>
</organism>
<sequence length="53" mass="5627">MLITGSASKPAQQSHDIGNVGSGTISGIPKTAYDARIFSLSYAFTSVLKQFYT</sequence>
<feature type="compositionally biased region" description="Polar residues" evidence="1">
    <location>
        <begin position="1"/>
        <end position="16"/>
    </location>
</feature>
<dbReference type="AlphaFoldDB" id="A0A392W374"/>
<feature type="non-terminal residue" evidence="2">
    <location>
        <position position="53"/>
    </location>
</feature>
<comment type="caution">
    <text evidence="2">The sequence shown here is derived from an EMBL/GenBank/DDBJ whole genome shotgun (WGS) entry which is preliminary data.</text>
</comment>
<evidence type="ECO:0000313" key="3">
    <source>
        <dbReference type="Proteomes" id="UP000265520"/>
    </source>
</evidence>
<name>A0A392W374_9FABA</name>
<dbReference type="Proteomes" id="UP000265520">
    <property type="component" value="Unassembled WGS sequence"/>
</dbReference>
<accession>A0A392W374</accession>